<comment type="caution">
    <text evidence="2">The sequence shown here is derived from an EMBL/GenBank/DDBJ whole genome shotgun (WGS) entry which is preliminary data.</text>
</comment>
<evidence type="ECO:0000313" key="2">
    <source>
        <dbReference type="EMBL" id="RAW29205.1"/>
    </source>
</evidence>
<feature type="region of interest" description="Disordered" evidence="1">
    <location>
        <begin position="1"/>
        <end position="24"/>
    </location>
</feature>
<proteinExistence type="predicted"/>
<protein>
    <submittedName>
        <fullName evidence="2">Uncharacterized protein</fullName>
    </submittedName>
</protein>
<reference evidence="2 3" key="1">
    <citation type="submission" date="2018-01" db="EMBL/GenBank/DDBJ databases">
        <title>Draft genome of the strawberry crown rot pathogen Phytophthora cactorum.</title>
        <authorList>
            <person name="Armitage A.D."/>
            <person name="Lysoe E."/>
            <person name="Nellist C.F."/>
            <person name="Harrison R.J."/>
            <person name="Brurberg M.B."/>
        </authorList>
    </citation>
    <scope>NUCLEOTIDE SEQUENCE [LARGE SCALE GENOMIC DNA]</scope>
    <source>
        <strain evidence="2 3">10300</strain>
    </source>
</reference>
<dbReference type="OrthoDB" id="126999at2759"/>
<dbReference type="AlphaFoldDB" id="A0A329RXE7"/>
<dbReference type="EMBL" id="MJFZ01000441">
    <property type="protein sequence ID" value="RAW29205.1"/>
    <property type="molecule type" value="Genomic_DNA"/>
</dbReference>
<dbReference type="VEuPathDB" id="FungiDB:PC110_g14413"/>
<dbReference type="Proteomes" id="UP000251314">
    <property type="component" value="Unassembled WGS sequence"/>
</dbReference>
<accession>A0A329RXE7</accession>
<sequence>MDSDYASDDSMSNPFQLDGSDLSDAPSEGTMVLLSQSSSSQALRRKMLQLKITEVQVDLAMREGCIDKLTVIRRMSITLRGAHDVRSIDCRERGITYSSANWKQFWKYFKKIWIHKFKPECWNVNNVREDIVNRAKTPLERYNRT</sequence>
<evidence type="ECO:0000313" key="3">
    <source>
        <dbReference type="Proteomes" id="UP000251314"/>
    </source>
</evidence>
<evidence type="ECO:0000256" key="1">
    <source>
        <dbReference type="SAM" id="MobiDB-lite"/>
    </source>
</evidence>
<keyword evidence="3" id="KW-1185">Reference proteome</keyword>
<gene>
    <name evidence="2" type="ORF">PC110_g14413</name>
</gene>
<name>A0A329RXE7_9STRA</name>
<organism evidence="2 3">
    <name type="scientific">Phytophthora cactorum</name>
    <dbReference type="NCBI Taxonomy" id="29920"/>
    <lineage>
        <taxon>Eukaryota</taxon>
        <taxon>Sar</taxon>
        <taxon>Stramenopiles</taxon>
        <taxon>Oomycota</taxon>
        <taxon>Peronosporomycetes</taxon>
        <taxon>Peronosporales</taxon>
        <taxon>Peronosporaceae</taxon>
        <taxon>Phytophthora</taxon>
    </lineage>
</organism>